<name>A0A6J4DYZ0_9PSED</name>
<feature type="domain" description="Isochorismatase-like" evidence="1">
    <location>
        <begin position="19"/>
        <end position="169"/>
    </location>
</feature>
<sequence length="202" mass="21787">MIPAIAQPDAALLAPDNHLLVLLDHQAQPALATRSIDAITLRDNLALLAKAAWQFEVPTLLSSLDAPAFAGELLEELTAVFPEQPVLRRRTFNAWEDAPFIERVNASGQRRLVLAGLWTSVSITATALSALGQGFAVYLVVDAGGDVSPLAQETGLQRLLQRGVQPLTSLQYLLELQRDWSRTATAARVLEIARTHGGPLGL</sequence>
<evidence type="ECO:0000313" key="2">
    <source>
        <dbReference type="EMBL" id="BCG22737.1"/>
    </source>
</evidence>
<protein>
    <submittedName>
        <fullName evidence="2">Hydrolase</fullName>
    </submittedName>
</protein>
<dbReference type="SUPFAM" id="SSF52499">
    <property type="entry name" value="Isochorismatase-like hydrolases"/>
    <property type="match status" value="1"/>
</dbReference>
<accession>A0A6J4DYZ0</accession>
<dbReference type="EMBL" id="AP023189">
    <property type="protein sequence ID" value="BCG22737.1"/>
    <property type="molecule type" value="Genomic_DNA"/>
</dbReference>
<dbReference type="PANTHER" id="PTHR43559">
    <property type="entry name" value="HYDROLASE YCAC-RELATED"/>
    <property type="match status" value="1"/>
</dbReference>
<organism evidence="2 4">
    <name type="scientific">Pseudomonas tohonis</name>
    <dbReference type="NCBI Taxonomy" id="2725477"/>
    <lineage>
        <taxon>Bacteria</taxon>
        <taxon>Pseudomonadati</taxon>
        <taxon>Pseudomonadota</taxon>
        <taxon>Gammaproteobacteria</taxon>
        <taxon>Pseudomonadales</taxon>
        <taxon>Pseudomonadaceae</taxon>
        <taxon>Pseudomonas</taxon>
    </lineage>
</organism>
<proteinExistence type="predicted"/>
<dbReference type="PANTHER" id="PTHR43559:SF1">
    <property type="entry name" value="HYDROLASE"/>
    <property type="match status" value="1"/>
</dbReference>
<keyword evidence="2" id="KW-0378">Hydrolase</keyword>
<reference evidence="2 4" key="1">
    <citation type="submission" date="2020-05" db="EMBL/GenBank/DDBJ databases">
        <title>Characterization of novel class B3 metallo-beta-lactamase from novel Pseudomonas species.</title>
        <authorList>
            <person name="Yamada K."/>
            <person name="Aoki K."/>
            <person name="Ishii Y."/>
        </authorList>
    </citation>
    <scope>NUCLEOTIDE SEQUENCE [LARGE SCALE GENOMIC DNA]</scope>
    <source>
        <strain evidence="2 4">TUM18999</strain>
        <strain evidence="3 5">TUM20286</strain>
    </source>
</reference>
<dbReference type="GO" id="GO:0016787">
    <property type="term" value="F:hydrolase activity"/>
    <property type="evidence" value="ECO:0007669"/>
    <property type="project" value="UniProtKB-KW"/>
</dbReference>
<dbReference type="Proteomes" id="UP000509383">
    <property type="component" value="Chromosome"/>
</dbReference>
<dbReference type="InterPro" id="IPR036380">
    <property type="entry name" value="Isochorismatase-like_sf"/>
</dbReference>
<dbReference type="AlphaFoldDB" id="A0A6J4DYZ0"/>
<dbReference type="Proteomes" id="UP001054892">
    <property type="component" value="Unassembled WGS sequence"/>
</dbReference>
<dbReference type="Pfam" id="PF00857">
    <property type="entry name" value="Isochorismatase"/>
    <property type="match status" value="1"/>
</dbReference>
<evidence type="ECO:0000313" key="5">
    <source>
        <dbReference type="Proteomes" id="UP001054892"/>
    </source>
</evidence>
<dbReference type="RefSeq" id="WP_173180123.1">
    <property type="nucleotide sequence ID" value="NZ_AP023189.1"/>
</dbReference>
<gene>
    <name evidence="2" type="ORF">TUM18999_09280</name>
    <name evidence="3" type="ORF">TUM20286_47550</name>
</gene>
<keyword evidence="5" id="KW-1185">Reference proteome</keyword>
<dbReference type="InterPro" id="IPR053152">
    <property type="entry name" value="Hydrolase_YcaC-like"/>
</dbReference>
<evidence type="ECO:0000259" key="1">
    <source>
        <dbReference type="Pfam" id="PF00857"/>
    </source>
</evidence>
<evidence type="ECO:0000313" key="4">
    <source>
        <dbReference type="Proteomes" id="UP000509383"/>
    </source>
</evidence>
<evidence type="ECO:0000313" key="3">
    <source>
        <dbReference type="EMBL" id="GJN55003.1"/>
    </source>
</evidence>
<dbReference type="InterPro" id="IPR000868">
    <property type="entry name" value="Isochorismatase-like_dom"/>
</dbReference>
<dbReference type="KEGG" id="ptw:TUM18999_09280"/>
<dbReference type="EMBL" id="BQKM01000014">
    <property type="protein sequence ID" value="GJN55003.1"/>
    <property type="molecule type" value="Genomic_DNA"/>
</dbReference>
<dbReference type="Gene3D" id="3.40.50.850">
    <property type="entry name" value="Isochorismatase-like"/>
    <property type="match status" value="1"/>
</dbReference>